<proteinExistence type="predicted"/>
<reference evidence="1" key="2">
    <citation type="submission" date="2022-01" db="EMBL/GenBank/DDBJ databases">
        <authorList>
            <person name="Yamashiro T."/>
            <person name="Shiraishi A."/>
            <person name="Satake H."/>
            <person name="Nakayama K."/>
        </authorList>
    </citation>
    <scope>NUCLEOTIDE SEQUENCE</scope>
</reference>
<accession>A0ABQ5BR39</accession>
<name>A0ABQ5BR39_9ASTR</name>
<keyword evidence="2" id="KW-1185">Reference proteome</keyword>
<protein>
    <submittedName>
        <fullName evidence="1">Uncharacterized protein</fullName>
    </submittedName>
</protein>
<dbReference type="EMBL" id="BQNB010013496">
    <property type="protein sequence ID" value="GJT16699.1"/>
    <property type="molecule type" value="Genomic_DNA"/>
</dbReference>
<evidence type="ECO:0000313" key="1">
    <source>
        <dbReference type="EMBL" id="GJT16699.1"/>
    </source>
</evidence>
<evidence type="ECO:0000313" key="2">
    <source>
        <dbReference type="Proteomes" id="UP001151760"/>
    </source>
</evidence>
<dbReference type="Proteomes" id="UP001151760">
    <property type="component" value="Unassembled WGS sequence"/>
</dbReference>
<comment type="caution">
    <text evidence="1">The sequence shown here is derived from an EMBL/GenBank/DDBJ whole genome shotgun (WGS) entry which is preliminary data.</text>
</comment>
<gene>
    <name evidence="1" type="ORF">Tco_0875405</name>
</gene>
<reference evidence="1" key="1">
    <citation type="journal article" date="2022" name="Int. J. Mol. Sci.">
        <title>Draft Genome of Tanacetum Coccineum: Genomic Comparison of Closely Related Tanacetum-Family Plants.</title>
        <authorList>
            <person name="Yamashiro T."/>
            <person name="Shiraishi A."/>
            <person name="Nakayama K."/>
            <person name="Satake H."/>
        </authorList>
    </citation>
    <scope>NUCLEOTIDE SEQUENCE</scope>
</reference>
<organism evidence="1 2">
    <name type="scientific">Tanacetum coccineum</name>
    <dbReference type="NCBI Taxonomy" id="301880"/>
    <lineage>
        <taxon>Eukaryota</taxon>
        <taxon>Viridiplantae</taxon>
        <taxon>Streptophyta</taxon>
        <taxon>Embryophyta</taxon>
        <taxon>Tracheophyta</taxon>
        <taxon>Spermatophyta</taxon>
        <taxon>Magnoliopsida</taxon>
        <taxon>eudicotyledons</taxon>
        <taxon>Gunneridae</taxon>
        <taxon>Pentapetalae</taxon>
        <taxon>asterids</taxon>
        <taxon>campanulids</taxon>
        <taxon>Asterales</taxon>
        <taxon>Asteraceae</taxon>
        <taxon>Asteroideae</taxon>
        <taxon>Anthemideae</taxon>
        <taxon>Anthemidinae</taxon>
        <taxon>Tanacetum</taxon>
    </lineage>
</organism>
<sequence length="76" mass="8679">MNKVLLSGQQDWKIVTWRLYESCGICILEFEDGIVIHDVLLKEVGFSTHHAVLEKEMASPRIKHSGKDKSKLLISE</sequence>